<dbReference type="GO" id="GO:0042773">
    <property type="term" value="P:ATP synthesis coupled electron transport"/>
    <property type="evidence" value="ECO:0007669"/>
    <property type="project" value="InterPro"/>
</dbReference>
<keyword evidence="5 8" id="KW-0874">Quinone</keyword>
<comment type="similarity">
    <text evidence="2 8">Belongs to the complex I subunit 4L family.</text>
</comment>
<dbReference type="NCBIfam" id="NF004320">
    <property type="entry name" value="PRK05715.1-2"/>
    <property type="match status" value="1"/>
</dbReference>
<feature type="transmembrane region" description="Helical" evidence="8">
    <location>
        <begin position="64"/>
        <end position="88"/>
    </location>
</feature>
<keyword evidence="10" id="KW-1185">Reference proteome</keyword>
<evidence type="ECO:0000256" key="6">
    <source>
        <dbReference type="ARBA" id="ARBA00022989"/>
    </source>
</evidence>
<dbReference type="GO" id="GO:0050136">
    <property type="term" value="F:NADH dehydrogenase (quinone) (non-electrogenic) activity"/>
    <property type="evidence" value="ECO:0007669"/>
    <property type="project" value="UniProtKB-UniRule"/>
</dbReference>
<keyword evidence="7 8" id="KW-0472">Membrane</keyword>
<evidence type="ECO:0000256" key="2">
    <source>
        <dbReference type="ARBA" id="ARBA00010519"/>
    </source>
</evidence>
<dbReference type="InterPro" id="IPR039428">
    <property type="entry name" value="NUOK/Mnh_C1-like"/>
</dbReference>
<comment type="subcellular location">
    <subcellularLocation>
        <location evidence="8">Cell membrane</location>
        <topology evidence="8">Multi-pass membrane protein</topology>
    </subcellularLocation>
    <subcellularLocation>
        <location evidence="1">Membrane</location>
        <topology evidence="1">Multi-pass membrane protein</topology>
    </subcellularLocation>
</comment>
<dbReference type="HAMAP" id="MF_01456">
    <property type="entry name" value="NDH1_NuoK"/>
    <property type="match status" value="1"/>
</dbReference>
<organism evidence="9 10">
    <name type="scientific">Thermaerobacter marianensis (strain ATCC 700841 / DSM 12885 / JCM 10246 / 7p75a)</name>
    <dbReference type="NCBI Taxonomy" id="644966"/>
    <lineage>
        <taxon>Bacteria</taxon>
        <taxon>Bacillati</taxon>
        <taxon>Bacillota</taxon>
        <taxon>Clostridia</taxon>
        <taxon>Eubacteriales</taxon>
        <taxon>Clostridiales Family XVII. Incertae Sedis</taxon>
        <taxon>Thermaerobacter</taxon>
    </lineage>
</organism>
<comment type="catalytic activity">
    <reaction evidence="8">
        <text>a quinone + NADH + 5 H(+)(in) = a quinol + NAD(+) + 4 H(+)(out)</text>
        <dbReference type="Rhea" id="RHEA:57888"/>
        <dbReference type="ChEBI" id="CHEBI:15378"/>
        <dbReference type="ChEBI" id="CHEBI:24646"/>
        <dbReference type="ChEBI" id="CHEBI:57540"/>
        <dbReference type="ChEBI" id="CHEBI:57945"/>
        <dbReference type="ChEBI" id="CHEBI:132124"/>
    </reaction>
</comment>
<keyword evidence="8" id="KW-0520">NAD</keyword>
<dbReference type="NCBIfam" id="NF004323">
    <property type="entry name" value="PRK05715.1-5"/>
    <property type="match status" value="1"/>
</dbReference>
<dbReference type="Proteomes" id="UP000008915">
    <property type="component" value="Chromosome"/>
</dbReference>
<dbReference type="GO" id="GO:0030964">
    <property type="term" value="C:NADH dehydrogenase complex"/>
    <property type="evidence" value="ECO:0007669"/>
    <property type="project" value="TreeGrafter"/>
</dbReference>
<keyword evidence="4 8" id="KW-0812">Transmembrane</keyword>
<dbReference type="GO" id="GO:0048038">
    <property type="term" value="F:quinone binding"/>
    <property type="evidence" value="ECO:0007669"/>
    <property type="project" value="UniProtKB-KW"/>
</dbReference>
<dbReference type="GO" id="GO:0005886">
    <property type="term" value="C:plasma membrane"/>
    <property type="evidence" value="ECO:0007669"/>
    <property type="project" value="UniProtKB-SubCell"/>
</dbReference>
<dbReference type="KEGG" id="tmr:Tmar_0314"/>
<dbReference type="STRING" id="644966.Tmar_0314"/>
<dbReference type="PANTHER" id="PTHR11434:SF16">
    <property type="entry name" value="NADH-UBIQUINONE OXIDOREDUCTASE CHAIN 4L"/>
    <property type="match status" value="1"/>
</dbReference>
<feature type="transmembrane region" description="Helical" evidence="8">
    <location>
        <begin position="6"/>
        <end position="25"/>
    </location>
</feature>
<proteinExistence type="inferred from homology"/>
<evidence type="ECO:0000313" key="9">
    <source>
        <dbReference type="EMBL" id="ADU50439.1"/>
    </source>
</evidence>
<evidence type="ECO:0000256" key="5">
    <source>
        <dbReference type="ARBA" id="ARBA00022719"/>
    </source>
</evidence>
<comment type="subunit">
    <text evidence="8">NDH-1 is composed of 14 different subunits. Subunits NuoA, H, J, K, L, M, N constitute the membrane sector of the complex.</text>
</comment>
<dbReference type="InterPro" id="IPR001133">
    <property type="entry name" value="NADH_UbQ_OxRdtase_chain4L/K"/>
</dbReference>
<dbReference type="Gene3D" id="1.10.287.3510">
    <property type="match status" value="1"/>
</dbReference>
<dbReference type="Pfam" id="PF00420">
    <property type="entry name" value="Oxidored_q2"/>
    <property type="match status" value="1"/>
</dbReference>
<reference evidence="9 10" key="1">
    <citation type="journal article" date="2010" name="Stand. Genomic Sci.">
        <title>Complete genome sequence of Thermaerobacter marianensis type strain (7p75a).</title>
        <authorList>
            <person name="Han C."/>
            <person name="Gu W."/>
            <person name="Zhang X."/>
            <person name="Lapidus A."/>
            <person name="Nolan M."/>
            <person name="Copeland A."/>
            <person name="Lucas S."/>
            <person name="Del Rio T.G."/>
            <person name="Tice H."/>
            <person name="Cheng J.F."/>
            <person name="Tapia R."/>
            <person name="Goodwin L."/>
            <person name="Pitluck S."/>
            <person name="Pagani I."/>
            <person name="Ivanova N."/>
            <person name="Mavromatis K."/>
            <person name="Mikhailova N."/>
            <person name="Pati A."/>
            <person name="Chen A."/>
            <person name="Palaniappan K."/>
            <person name="Land M."/>
            <person name="Hauser L."/>
            <person name="Chang Y.J."/>
            <person name="Jeffries C.D."/>
            <person name="Schneider S."/>
            <person name="Rohde M."/>
            <person name="Goker M."/>
            <person name="Pukall R."/>
            <person name="Woyke T."/>
            <person name="Bristow J."/>
            <person name="Eisen J.A."/>
            <person name="Markowitz V."/>
            <person name="Hugenholtz P."/>
            <person name="Kyrpides N.C."/>
            <person name="Klenk H.P."/>
            <person name="Detter J.C."/>
        </authorList>
    </citation>
    <scope>NUCLEOTIDE SEQUENCE [LARGE SCALE GENOMIC DNA]</scope>
    <source>
        <strain evidence="10">ATCC 700841 / DSM 12885 / JCM 10246 / 7p75a</strain>
    </source>
</reference>
<evidence type="ECO:0000256" key="7">
    <source>
        <dbReference type="ARBA" id="ARBA00023136"/>
    </source>
</evidence>
<evidence type="ECO:0000256" key="8">
    <source>
        <dbReference type="HAMAP-Rule" id="MF_01456"/>
    </source>
</evidence>
<keyword evidence="8" id="KW-1003">Cell membrane</keyword>
<sequence>MGGVPLMDYLVVGTLLFGLGLWGALTRTNAIRILMCIELMLNAVNLNLVALNQYLDPGSVEGQIFGLFIIAIAAAEAAIGIGIVLMVVRRRGEVDINKIRLMRG</sequence>
<dbReference type="RefSeq" id="WP_013494744.1">
    <property type="nucleotide sequence ID" value="NC_014831.1"/>
</dbReference>
<evidence type="ECO:0000256" key="3">
    <source>
        <dbReference type="ARBA" id="ARBA00022448"/>
    </source>
</evidence>
<dbReference type="EMBL" id="CP002344">
    <property type="protein sequence ID" value="ADU50439.1"/>
    <property type="molecule type" value="Genomic_DNA"/>
</dbReference>
<keyword evidence="8" id="KW-1278">Translocase</keyword>
<dbReference type="HOGENOM" id="CLU_144724_1_1_9"/>
<dbReference type="AlphaFoldDB" id="E6SMH9"/>
<comment type="function">
    <text evidence="8">NDH-1 shuttles electrons from NADH, via FMN and iron-sulfur (Fe-S) centers, to quinones in the respiratory chain. The immediate electron acceptor for the enzyme in this species is believed to be a menaquinone. Couples the redox reaction to proton translocation (for every two electrons transferred, four hydrogen ions are translocated across the cytoplasmic membrane), and thus conserves the redox energy in a proton gradient.</text>
</comment>
<evidence type="ECO:0000256" key="4">
    <source>
        <dbReference type="ARBA" id="ARBA00022692"/>
    </source>
</evidence>
<accession>E6SMH9</accession>
<keyword evidence="6 8" id="KW-1133">Transmembrane helix</keyword>
<protein>
    <recommendedName>
        <fullName evidence="8">NADH-quinone oxidoreductase subunit K</fullName>
        <ecNumber evidence="8">7.1.1.-</ecNumber>
    </recommendedName>
    <alternativeName>
        <fullName evidence="8">NADH dehydrogenase I subunit K</fullName>
    </alternativeName>
    <alternativeName>
        <fullName evidence="8">NDH-1 subunit K</fullName>
    </alternativeName>
</protein>
<reference evidence="10" key="2">
    <citation type="journal article" date="2010" name="Stand. Genomic Sci.">
        <title>Complete genome sequence of Thermaerobacter marianensis type strain (7p75aT).</title>
        <authorList>
            <person name="Han C."/>
            <person name="Gu W."/>
            <person name="Zhang X."/>
            <person name="Lapidus A."/>
            <person name="Nolan M."/>
            <person name="Copeland A."/>
            <person name="Lucas S."/>
            <person name="Glavina Del Rio T."/>
            <person name="Tice H."/>
            <person name="Cheng J."/>
            <person name="Tapia R."/>
            <person name="Goodwin L."/>
            <person name="Pitluck S."/>
            <person name="Pagani I."/>
            <person name="Ivanova N."/>
            <person name="Mavromatis K."/>
            <person name="Mikhailova N."/>
            <person name="Pati A."/>
            <person name="Chen A."/>
            <person name="Palaniappan K."/>
            <person name="Land M."/>
            <person name="Hauser L."/>
            <person name="Chang Y."/>
            <person name="Jeffries C."/>
            <person name="Schneider S."/>
            <person name="Rohde M."/>
            <person name="Goker M."/>
            <person name="Pukall R."/>
            <person name="Woyke T."/>
            <person name="Bristow J."/>
            <person name="Eisen J."/>
            <person name="Markowitz V."/>
            <person name="Hugenholtz P."/>
            <person name="Kyrpides N."/>
            <person name="Klenk H."/>
            <person name="Detter J."/>
        </authorList>
    </citation>
    <scope>NUCLEOTIDE SEQUENCE [LARGE SCALE GENOMIC DNA]</scope>
    <source>
        <strain evidence="10">ATCC 700841 / DSM 12885 / JCM 10246 / 7p75a</strain>
    </source>
</reference>
<feature type="transmembrane region" description="Helical" evidence="8">
    <location>
        <begin position="32"/>
        <end position="52"/>
    </location>
</feature>
<dbReference type="PANTHER" id="PTHR11434">
    <property type="entry name" value="NADH-UBIQUINONE OXIDOREDUCTASE SUBUNIT ND4L"/>
    <property type="match status" value="1"/>
</dbReference>
<name>E6SMH9_THEM7</name>
<dbReference type="EC" id="7.1.1.-" evidence="8"/>
<dbReference type="FunFam" id="1.10.287.3510:FF:000001">
    <property type="entry name" value="NADH-quinone oxidoreductase subunit K"/>
    <property type="match status" value="1"/>
</dbReference>
<evidence type="ECO:0000256" key="1">
    <source>
        <dbReference type="ARBA" id="ARBA00004141"/>
    </source>
</evidence>
<keyword evidence="3 8" id="KW-0813">Transport</keyword>
<evidence type="ECO:0000313" key="10">
    <source>
        <dbReference type="Proteomes" id="UP000008915"/>
    </source>
</evidence>
<dbReference type="eggNOG" id="COG0713">
    <property type="taxonomic scope" value="Bacteria"/>
</dbReference>
<gene>
    <name evidence="8" type="primary">nuoK</name>
    <name evidence="9" type="ordered locus">Tmar_0314</name>
</gene>